<evidence type="ECO:0000256" key="1">
    <source>
        <dbReference type="SAM" id="Phobius"/>
    </source>
</evidence>
<comment type="caution">
    <text evidence="2">The sequence shown here is derived from an EMBL/GenBank/DDBJ whole genome shotgun (WGS) entry which is preliminary data.</text>
</comment>
<evidence type="ECO:0000313" key="2">
    <source>
        <dbReference type="EMBL" id="SEK05042.1"/>
    </source>
</evidence>
<gene>
    <name evidence="2" type="ORF">SAMN04487940_12137</name>
</gene>
<sequence length="60" mass="6166">MIRFVTLLILAAVIVAVGAVAVAVWSSGNRGGKLNGVQKVAYACLFFLMSGVAVGWLGAE</sequence>
<reference evidence="2 3" key="1">
    <citation type="submission" date="2016-10" db="EMBL/GenBank/DDBJ databases">
        <authorList>
            <person name="Varghese N."/>
            <person name="Submissions S."/>
        </authorList>
    </citation>
    <scope>NUCLEOTIDE SEQUENCE [LARGE SCALE GENOMIC DNA]</scope>
    <source>
        <strain evidence="2 3">FF3</strain>
    </source>
</reference>
<dbReference type="EMBL" id="FNYY01000021">
    <property type="protein sequence ID" value="SEK05042.1"/>
    <property type="molecule type" value="Genomic_DNA"/>
</dbReference>
<accession>A0A975WE03</accession>
<evidence type="ECO:0000313" key="3">
    <source>
        <dbReference type="Proteomes" id="UP000182932"/>
    </source>
</evidence>
<proteinExistence type="predicted"/>
<dbReference type="Proteomes" id="UP000182932">
    <property type="component" value="Unassembled WGS sequence"/>
</dbReference>
<dbReference type="GeneID" id="80820427"/>
<keyword evidence="3" id="KW-1185">Reference proteome</keyword>
<name>A0A975WE03_9RHOB</name>
<keyword evidence="1" id="KW-0472">Membrane</keyword>
<dbReference type="AlphaFoldDB" id="A0A975WE03"/>
<dbReference type="RefSeq" id="WP_048532548.1">
    <property type="nucleotide sequence ID" value="NZ_CATMKJ010000026.1"/>
</dbReference>
<organism evidence="2 3">
    <name type="scientific">Marinovum algicola</name>
    <dbReference type="NCBI Taxonomy" id="42444"/>
    <lineage>
        <taxon>Bacteria</taxon>
        <taxon>Pseudomonadati</taxon>
        <taxon>Pseudomonadota</taxon>
        <taxon>Alphaproteobacteria</taxon>
        <taxon>Rhodobacterales</taxon>
        <taxon>Roseobacteraceae</taxon>
        <taxon>Marinovum</taxon>
    </lineage>
</organism>
<keyword evidence="1" id="KW-1133">Transmembrane helix</keyword>
<protein>
    <submittedName>
        <fullName evidence="2">Uncharacterized protein</fullName>
    </submittedName>
</protein>
<feature type="transmembrane region" description="Helical" evidence="1">
    <location>
        <begin position="39"/>
        <end position="59"/>
    </location>
</feature>
<keyword evidence="1" id="KW-0812">Transmembrane</keyword>